<name>A0AAD7MKT0_9AGAR</name>
<organism evidence="2 3">
    <name type="scientific">Mycena metata</name>
    <dbReference type="NCBI Taxonomy" id="1033252"/>
    <lineage>
        <taxon>Eukaryota</taxon>
        <taxon>Fungi</taxon>
        <taxon>Dikarya</taxon>
        <taxon>Basidiomycota</taxon>
        <taxon>Agaricomycotina</taxon>
        <taxon>Agaricomycetes</taxon>
        <taxon>Agaricomycetidae</taxon>
        <taxon>Agaricales</taxon>
        <taxon>Marasmiineae</taxon>
        <taxon>Mycenaceae</taxon>
        <taxon>Mycena</taxon>
    </lineage>
</organism>
<comment type="caution">
    <text evidence="2">The sequence shown here is derived from an EMBL/GenBank/DDBJ whole genome shotgun (WGS) entry which is preliminary data.</text>
</comment>
<dbReference type="AlphaFoldDB" id="A0AAD7MKT0"/>
<accession>A0AAD7MKT0</accession>
<reference evidence="2" key="1">
    <citation type="submission" date="2023-03" db="EMBL/GenBank/DDBJ databases">
        <title>Massive genome expansion in bonnet fungi (Mycena s.s.) driven by repeated elements and novel gene families across ecological guilds.</title>
        <authorList>
            <consortium name="Lawrence Berkeley National Laboratory"/>
            <person name="Harder C.B."/>
            <person name="Miyauchi S."/>
            <person name="Viragh M."/>
            <person name="Kuo A."/>
            <person name="Thoen E."/>
            <person name="Andreopoulos B."/>
            <person name="Lu D."/>
            <person name="Skrede I."/>
            <person name="Drula E."/>
            <person name="Henrissat B."/>
            <person name="Morin E."/>
            <person name="Kohler A."/>
            <person name="Barry K."/>
            <person name="LaButti K."/>
            <person name="Morin E."/>
            <person name="Salamov A."/>
            <person name="Lipzen A."/>
            <person name="Mereny Z."/>
            <person name="Hegedus B."/>
            <person name="Baldrian P."/>
            <person name="Stursova M."/>
            <person name="Weitz H."/>
            <person name="Taylor A."/>
            <person name="Grigoriev I.V."/>
            <person name="Nagy L.G."/>
            <person name="Martin F."/>
            <person name="Kauserud H."/>
        </authorList>
    </citation>
    <scope>NUCLEOTIDE SEQUENCE</scope>
    <source>
        <strain evidence="2">CBHHK182m</strain>
    </source>
</reference>
<evidence type="ECO:0000313" key="2">
    <source>
        <dbReference type="EMBL" id="KAJ7722175.1"/>
    </source>
</evidence>
<evidence type="ECO:0000256" key="1">
    <source>
        <dbReference type="SAM" id="MobiDB-lite"/>
    </source>
</evidence>
<feature type="region of interest" description="Disordered" evidence="1">
    <location>
        <begin position="14"/>
        <end position="33"/>
    </location>
</feature>
<feature type="compositionally biased region" description="Low complexity" evidence="1">
    <location>
        <begin position="15"/>
        <end position="33"/>
    </location>
</feature>
<keyword evidence="3" id="KW-1185">Reference proteome</keyword>
<evidence type="ECO:0000313" key="3">
    <source>
        <dbReference type="Proteomes" id="UP001215598"/>
    </source>
</evidence>
<sequence length="481" mass="54866">MPVLEGGETIHNGEISHSAISPHSSSAFASQSPFSSASSGKEAISVYKHMTTKVPSQLAIYKKMLNDESAFALTMTPKSKIARFLDEGLQIQDLQGKLRRLIRDTQEHNLVSRQKEIKTRTRKTQVRIDSWRKMQTQLMSLVGDKIALQALKGLPVYDEILFVPSDFPSEEERASLDLVSLANEEAKWREGEAFDHLRALQNIVKMISALRNRKTRHERKQKENTRAGDNIRLSMVLRDQHMESYEVARKALLALKADSLFPPLKEQDLYMKFVQQKRRVGDSRYTDGALWRLNAQTPIEDGIDMDDGANSQGGSTTIKLISVIGVRKSKPATRVVKQAIDDRPEGWLWHLEKLSKMSDAEMEAWSSEGDRVQWFRAEAEMQRWQEQVEQKLAELLRTRGSFHRMERTWEALAVTPLPSGHQAYARQKAAMYRKRAEQARKFISSASYPDLLEEDANIIHRVQADRDREAKIIASAVSGRN</sequence>
<protein>
    <submittedName>
        <fullName evidence="2">Uncharacterized protein</fullName>
    </submittedName>
</protein>
<dbReference type="Proteomes" id="UP001215598">
    <property type="component" value="Unassembled WGS sequence"/>
</dbReference>
<dbReference type="EMBL" id="JARKIB010000222">
    <property type="protein sequence ID" value="KAJ7722175.1"/>
    <property type="molecule type" value="Genomic_DNA"/>
</dbReference>
<proteinExistence type="predicted"/>
<gene>
    <name evidence="2" type="ORF">B0H16DRAFT_1737862</name>
</gene>